<dbReference type="AlphaFoldDB" id="A0A2N5ZCF8"/>
<keyword evidence="3" id="KW-0282">Flagellum</keyword>
<sequence>MNYKRYIVIFLIAFSLIGYTIEFKENIIVKGKDITLGDLLEGIPGDVAKRRVSDTALPGKVKKISVSYVNQLLLRSNISAVDYSADFLDVKTYSHEVPASEITKYMREKFAMSYPVLIGYKKTSVPDDNYIFKMERLGKTRMIVQIVNRDQLYKKIIVRYKETTKCRVLVSKRNIAVGDDLSEKDFSFMDMLVPDDIGELVTSLDDIKHCKAAEDISYGNILLRSMLNYADIVTSGSVIEAIHEGNGFTINMKVRAMESGKINEIIRVKTLNDHRQYTGRVVDENKVSLIF</sequence>
<proteinExistence type="predicted"/>
<keyword evidence="1" id="KW-1133">Transmembrane helix</keyword>
<keyword evidence="1" id="KW-0472">Membrane</keyword>
<comment type="caution">
    <text evidence="3">The sequence shown here is derived from an EMBL/GenBank/DDBJ whole genome shotgun (WGS) entry which is preliminary data.</text>
</comment>
<dbReference type="PANTHER" id="PTHR36307:SF1">
    <property type="entry name" value="FLAGELLA BASAL BODY P-RING FORMATION PROTEIN FLGA"/>
    <property type="match status" value="1"/>
</dbReference>
<dbReference type="PANTHER" id="PTHR36307">
    <property type="entry name" value="FLAGELLA BASAL BODY P-RING FORMATION PROTEIN FLGA"/>
    <property type="match status" value="1"/>
</dbReference>
<dbReference type="Gene3D" id="2.30.30.760">
    <property type="match status" value="1"/>
</dbReference>
<accession>A0A2N5ZCF8</accession>
<evidence type="ECO:0000313" key="4">
    <source>
        <dbReference type="Proteomes" id="UP000234857"/>
    </source>
</evidence>
<name>A0A2N5ZCF8_MUIH1</name>
<dbReference type="GO" id="GO:0044780">
    <property type="term" value="P:bacterial-type flagellum assembly"/>
    <property type="evidence" value="ECO:0007669"/>
    <property type="project" value="InterPro"/>
</dbReference>
<protein>
    <submittedName>
        <fullName evidence="3">Flagella basal body P-ring formation protein FlgA</fullName>
    </submittedName>
</protein>
<evidence type="ECO:0000313" key="3">
    <source>
        <dbReference type="EMBL" id="PLX16356.1"/>
    </source>
</evidence>
<feature type="domain" description="Flagella basal body P-ring formation protein FlgA SAF" evidence="2">
    <location>
        <begin position="167"/>
        <end position="288"/>
    </location>
</feature>
<keyword evidence="3" id="KW-0969">Cilium</keyword>
<feature type="transmembrane region" description="Helical" evidence="1">
    <location>
        <begin position="6"/>
        <end position="23"/>
    </location>
</feature>
<gene>
    <name evidence="3" type="primary">flgA</name>
    <name evidence="3" type="ORF">C0601_10325</name>
</gene>
<dbReference type="Proteomes" id="UP000234857">
    <property type="component" value="Unassembled WGS sequence"/>
</dbReference>
<reference evidence="3 4" key="1">
    <citation type="submission" date="2017-11" db="EMBL/GenBank/DDBJ databases">
        <title>Genome-resolved metagenomics identifies genetic mobility, metabolic interactions, and unexpected diversity in perchlorate-reducing communities.</title>
        <authorList>
            <person name="Barnum T.P."/>
            <person name="Figueroa I.A."/>
            <person name="Carlstrom C.I."/>
            <person name="Lucas L.N."/>
            <person name="Engelbrektson A.L."/>
            <person name="Coates J.D."/>
        </authorList>
    </citation>
    <scope>NUCLEOTIDE SEQUENCE [LARGE SCALE GENOMIC DNA]</scope>
    <source>
        <strain evidence="3">BM706</strain>
    </source>
</reference>
<organism evidence="3 4">
    <name type="scientific">Muiribacterium halophilum</name>
    <dbReference type="NCBI Taxonomy" id="2053465"/>
    <lineage>
        <taxon>Bacteria</taxon>
        <taxon>Candidatus Muiribacteriota</taxon>
        <taxon>Candidatus Muiribacteriia</taxon>
        <taxon>Candidatus Muiribacteriales</taxon>
        <taxon>Candidatus Muiribacteriaceae</taxon>
        <taxon>Candidatus Muiribacterium</taxon>
    </lineage>
</organism>
<dbReference type="InterPro" id="IPR017585">
    <property type="entry name" value="SAF_FlgA"/>
</dbReference>
<evidence type="ECO:0000256" key="1">
    <source>
        <dbReference type="SAM" id="Phobius"/>
    </source>
</evidence>
<dbReference type="Pfam" id="PF13144">
    <property type="entry name" value="ChapFlgA"/>
    <property type="match status" value="1"/>
</dbReference>
<evidence type="ECO:0000259" key="2">
    <source>
        <dbReference type="Pfam" id="PF13144"/>
    </source>
</evidence>
<keyword evidence="1" id="KW-0812">Transmembrane</keyword>
<dbReference type="NCBIfam" id="TIGR03170">
    <property type="entry name" value="flgA_cterm"/>
    <property type="match status" value="1"/>
</dbReference>
<dbReference type="CDD" id="cd11614">
    <property type="entry name" value="SAF_CpaB_FlgA_like"/>
    <property type="match status" value="1"/>
</dbReference>
<dbReference type="InterPro" id="IPR039246">
    <property type="entry name" value="Flagellar_FlgA"/>
</dbReference>
<keyword evidence="3" id="KW-0966">Cell projection</keyword>
<dbReference type="EMBL" id="PKTG01000116">
    <property type="protein sequence ID" value="PLX16356.1"/>
    <property type="molecule type" value="Genomic_DNA"/>
</dbReference>